<reference evidence="1" key="1">
    <citation type="submission" date="2021-06" db="EMBL/GenBank/DDBJ databases">
        <title>Genome Sequence of Mortierella hyaline Strain SCG-10, a Cold-Adapted, Nitrate-Reducing Fungus Isolated from Soil in Minnesota, USA.</title>
        <authorList>
            <person name="Aldossari N."/>
        </authorList>
    </citation>
    <scope>NUCLEOTIDE SEQUENCE</scope>
    <source>
        <strain evidence="1">SCG-10</strain>
    </source>
</reference>
<protein>
    <submittedName>
        <fullName evidence="1">Uncharacterized protein</fullName>
    </submittedName>
</protein>
<sequence length="154" mass="17629">MTLANSDISYDSSLEYFAKLSNAVFDSHFYAISRWGLATGGRNLEGYKEASANGMTFVPHPWVGSYDAFAFHPRTICADKTKLKDMVESLNCTLGVLGSDNRLLYEVRRQYLELQMENIFRQVRSLHLHKDPLRLGEWSHRVNTEGRSYVIETS</sequence>
<dbReference type="EMBL" id="JAHRHY010000008">
    <property type="protein sequence ID" value="KAG9067399.1"/>
    <property type="molecule type" value="Genomic_DNA"/>
</dbReference>
<dbReference type="Proteomes" id="UP000707451">
    <property type="component" value="Unassembled WGS sequence"/>
</dbReference>
<comment type="caution">
    <text evidence="1">The sequence shown here is derived from an EMBL/GenBank/DDBJ whole genome shotgun (WGS) entry which is preliminary data.</text>
</comment>
<keyword evidence="2" id="KW-1185">Reference proteome</keyword>
<proteinExistence type="predicted"/>
<evidence type="ECO:0000313" key="2">
    <source>
        <dbReference type="Proteomes" id="UP000707451"/>
    </source>
</evidence>
<name>A0A9P7XU36_9FUNG</name>
<organism evidence="1 2">
    <name type="scientific">Linnemannia hyalina</name>
    <dbReference type="NCBI Taxonomy" id="64524"/>
    <lineage>
        <taxon>Eukaryota</taxon>
        <taxon>Fungi</taxon>
        <taxon>Fungi incertae sedis</taxon>
        <taxon>Mucoromycota</taxon>
        <taxon>Mortierellomycotina</taxon>
        <taxon>Mortierellomycetes</taxon>
        <taxon>Mortierellales</taxon>
        <taxon>Mortierellaceae</taxon>
        <taxon>Linnemannia</taxon>
    </lineage>
</organism>
<dbReference type="OrthoDB" id="2327265at2759"/>
<dbReference type="AlphaFoldDB" id="A0A9P7XU36"/>
<evidence type="ECO:0000313" key="1">
    <source>
        <dbReference type="EMBL" id="KAG9067399.1"/>
    </source>
</evidence>
<accession>A0A9P7XU36</accession>
<gene>
    <name evidence="1" type="ORF">KI688_012182</name>
</gene>